<evidence type="ECO:0000256" key="2">
    <source>
        <dbReference type="ARBA" id="ARBA00022840"/>
    </source>
</evidence>
<proteinExistence type="predicted"/>
<dbReference type="GO" id="GO:0005524">
    <property type="term" value="F:ATP binding"/>
    <property type="evidence" value="ECO:0007669"/>
    <property type="project" value="UniProtKB-KW"/>
</dbReference>
<keyword evidence="1" id="KW-0547">Nucleotide-binding</keyword>
<name>A0A387BIM8_9MICO</name>
<dbReference type="PANTHER" id="PTHR16305">
    <property type="entry name" value="TESTICULAR SOLUBLE ADENYLYL CYCLASE"/>
    <property type="match status" value="1"/>
</dbReference>
<dbReference type="SMART" id="SM00421">
    <property type="entry name" value="HTH_LUXR"/>
    <property type="match status" value="1"/>
</dbReference>
<dbReference type="InterPro" id="IPR027417">
    <property type="entry name" value="P-loop_NTPase"/>
</dbReference>
<feature type="domain" description="HTH luxR-type" evidence="4">
    <location>
        <begin position="915"/>
        <end position="980"/>
    </location>
</feature>
<dbReference type="Gene3D" id="1.25.40.10">
    <property type="entry name" value="Tetratricopeptide repeat domain"/>
    <property type="match status" value="1"/>
</dbReference>
<dbReference type="PRINTS" id="PR00038">
    <property type="entry name" value="HTHLUXR"/>
</dbReference>
<dbReference type="GO" id="GO:0005737">
    <property type="term" value="C:cytoplasm"/>
    <property type="evidence" value="ECO:0007669"/>
    <property type="project" value="TreeGrafter"/>
</dbReference>
<keyword evidence="6" id="KW-1185">Reference proteome</keyword>
<accession>A0A387BIM8</accession>
<dbReference type="Pfam" id="PF13191">
    <property type="entry name" value="AAA_16"/>
    <property type="match status" value="1"/>
</dbReference>
<dbReference type="Proteomes" id="UP000275069">
    <property type="component" value="Chromosome"/>
</dbReference>
<dbReference type="InterPro" id="IPR036388">
    <property type="entry name" value="WH-like_DNA-bd_sf"/>
</dbReference>
<dbReference type="InterPro" id="IPR016032">
    <property type="entry name" value="Sig_transdc_resp-reg_C-effctor"/>
</dbReference>
<evidence type="ECO:0000313" key="6">
    <source>
        <dbReference type="Proteomes" id="UP000275069"/>
    </source>
</evidence>
<dbReference type="InterPro" id="IPR011990">
    <property type="entry name" value="TPR-like_helical_dom_sf"/>
</dbReference>
<dbReference type="SUPFAM" id="SSF52540">
    <property type="entry name" value="P-loop containing nucleoside triphosphate hydrolases"/>
    <property type="match status" value="1"/>
</dbReference>
<evidence type="ECO:0000259" key="4">
    <source>
        <dbReference type="PROSITE" id="PS50043"/>
    </source>
</evidence>
<dbReference type="EMBL" id="CP032624">
    <property type="protein sequence ID" value="AYG03935.1"/>
    <property type="molecule type" value="Genomic_DNA"/>
</dbReference>
<dbReference type="GO" id="GO:0004016">
    <property type="term" value="F:adenylate cyclase activity"/>
    <property type="evidence" value="ECO:0007669"/>
    <property type="project" value="TreeGrafter"/>
</dbReference>
<dbReference type="GO" id="GO:0003677">
    <property type="term" value="F:DNA binding"/>
    <property type="evidence" value="ECO:0007669"/>
    <property type="project" value="InterPro"/>
</dbReference>
<dbReference type="OrthoDB" id="3691954at2"/>
<reference evidence="5 6" key="1">
    <citation type="submission" date="2018-09" db="EMBL/GenBank/DDBJ databases">
        <title>Genome sequencing of strain 2DFW10M-5.</title>
        <authorList>
            <person name="Heo J."/>
            <person name="Kim S.-J."/>
            <person name="Kwon S.-W."/>
        </authorList>
    </citation>
    <scope>NUCLEOTIDE SEQUENCE [LARGE SCALE GENOMIC DNA]</scope>
    <source>
        <strain evidence="5 6">2DFW10M-5</strain>
    </source>
</reference>
<dbReference type="Gene3D" id="1.10.10.10">
    <property type="entry name" value="Winged helix-like DNA-binding domain superfamily/Winged helix DNA-binding domain"/>
    <property type="match status" value="1"/>
</dbReference>
<dbReference type="InterPro" id="IPR000792">
    <property type="entry name" value="Tscrpt_reg_LuxR_C"/>
</dbReference>
<evidence type="ECO:0000256" key="3">
    <source>
        <dbReference type="SAM" id="MobiDB-lite"/>
    </source>
</evidence>
<dbReference type="KEGG" id="gry:D7I44_10570"/>
<organism evidence="5 6">
    <name type="scientific">Gryllotalpicola protaetiae</name>
    <dbReference type="NCBI Taxonomy" id="2419771"/>
    <lineage>
        <taxon>Bacteria</taxon>
        <taxon>Bacillati</taxon>
        <taxon>Actinomycetota</taxon>
        <taxon>Actinomycetes</taxon>
        <taxon>Micrococcales</taxon>
        <taxon>Microbacteriaceae</taxon>
        <taxon>Gryllotalpicola</taxon>
    </lineage>
</organism>
<feature type="region of interest" description="Disordered" evidence="3">
    <location>
        <begin position="978"/>
        <end position="997"/>
    </location>
</feature>
<dbReference type="PROSITE" id="PS50043">
    <property type="entry name" value="HTH_LUXR_2"/>
    <property type="match status" value="1"/>
</dbReference>
<gene>
    <name evidence="5" type="ORF">D7I44_10570</name>
</gene>
<dbReference type="AlphaFoldDB" id="A0A387BIM8"/>
<sequence length="997" mass="106107">MRWRRFPDRSAIGPCLRTGAVILDPTTEPVGQMPSDAALVGAPPENGFAVGPTSPEPLRGRDALLSIFRRRLEAVRAGSSSVLVLEGGAGIGKTRALRAAAELAAHAGLQVGVGRAVPGAQTIPMGPLFAALFEGPSPLIGLGERARLRYLPEQRYWLLDELESLFERSALNRPLVLVLDDLQWADSGTLLALRTLPTRLASVPIVWVLAFRSTEISPELRSLIDSLVSDGASRVVLGPLDEPAMGQVIADLTGAGPDSALMQMAALTHGIPFLLIQLIRGLEEEALIRVEADRVRLLEDRLPARIGESMRERLARMPELTRKVARAASVLGRTLTVGQLSAMTGESAVSLLAPVDELLAADVLAESGDRLAFGHDLLREAVRGALPASALRALERQAVDVLLAAGSPAVEIAAQLAASAEPGDYVAVETLQSAASALARSDPDAAADLSRRALELAGPRHPARVALVTQTVLHLHAAGRVREGKAFADDVLRQALTAEQEAEVLLGIANMYGLSADLRAEAGVRALALPDLPDRLRTRHLAYLAHNRTTGGRPEEAAALMPELRAAVKRMGDVPARYALELVESGLHYLKSDFSDACRWIEACVRTSADLAEPSRTVLVQYWCAEVWSVLDRHDDALSLTSGALTAAQNDRQVWGSFLFEGGLGRHLFQVGRLEDAAAALEPAVEVAEHVSQSSVLDAAAAAALGQVALHTGDSARLAQCLAFTEHLRRDGTPAVKRHAAWLSALAAISQGDVGRAHLEALELGGSDRDWMESRLPLDVTDEVNLMRIGLACGDTELADRALTAAQDRARRNPGVATIVGIAAHCQGLRHGDREALDAAVAHLEGCPRPLALASALEDAGRLAMSQGWADLAVDSLSRALRLYADHGASSDAARARGLLRGLGVRRRLNTATRPASGWEGLTESEVAVVRLVARGLTNREVAERLYLSVHTVAAHLRNAFAKLSIKSRVELAHLEALESARQTKPPDPHDSGGLGS</sequence>
<dbReference type="InterPro" id="IPR041664">
    <property type="entry name" value="AAA_16"/>
</dbReference>
<dbReference type="SUPFAM" id="SSF46894">
    <property type="entry name" value="C-terminal effector domain of the bipartite response regulators"/>
    <property type="match status" value="1"/>
</dbReference>
<dbReference type="PROSITE" id="PS00622">
    <property type="entry name" value="HTH_LUXR_1"/>
    <property type="match status" value="1"/>
</dbReference>
<keyword evidence="2" id="KW-0067">ATP-binding</keyword>
<protein>
    <submittedName>
        <fullName evidence="5">LuxR family transcriptional regulator</fullName>
    </submittedName>
</protein>
<dbReference type="CDD" id="cd06170">
    <property type="entry name" value="LuxR_C_like"/>
    <property type="match status" value="1"/>
</dbReference>
<dbReference type="Pfam" id="PF00196">
    <property type="entry name" value="GerE"/>
    <property type="match status" value="1"/>
</dbReference>
<dbReference type="PANTHER" id="PTHR16305:SF35">
    <property type="entry name" value="TRANSCRIPTIONAL ACTIVATOR DOMAIN"/>
    <property type="match status" value="1"/>
</dbReference>
<dbReference type="GO" id="GO:0006355">
    <property type="term" value="P:regulation of DNA-templated transcription"/>
    <property type="evidence" value="ECO:0007669"/>
    <property type="project" value="InterPro"/>
</dbReference>
<evidence type="ECO:0000256" key="1">
    <source>
        <dbReference type="ARBA" id="ARBA00022741"/>
    </source>
</evidence>
<evidence type="ECO:0000313" key="5">
    <source>
        <dbReference type="EMBL" id="AYG03935.1"/>
    </source>
</evidence>